<keyword evidence="1" id="KW-1133">Transmembrane helix</keyword>
<sequence length="384" mass="43620">MKLFFLLLFNWQFLDCWGAKLLDASVSCDQENFVLKLNFDVLFRGIVYSEDGFPNCVYVNGSILPQKTYELKVPLFGCETHVNKEGNYENGIIIQENFHYLQSTDKKYLLTCIPAKYLTDNSIGDDGQQKFRDNLITVDFGGVTVDSSHTTTEIIRATVPSNAFLPSADLKYHVEIRAGHDTDSPVLTAPLNIGDPISYMVRLEKPVSDSQIGRCWASDSKSELELSDEKGCSLQPKGNIWGIFEKIDKNNEVVFVNKIKAWAFPTSNEVNIFCNLRVCMSRSCTFTNCTENSKDKRARRHHFSTLKSNAGMEEVETVKTKIRFKRDSLDTFRSSDLITQESEFEPLLCLTMGHLVLIIACLFFLILLIALIIFLFCPSKIMKK</sequence>
<dbReference type="PANTHER" id="PTHR46560:SF5">
    <property type="entry name" value="CYPHER, ISOFORM B"/>
    <property type="match status" value="1"/>
</dbReference>
<dbReference type="InterPro" id="IPR042235">
    <property type="entry name" value="ZP-C_dom"/>
</dbReference>
<proteinExistence type="predicted"/>
<dbReference type="InterPro" id="IPR001507">
    <property type="entry name" value="ZP_dom"/>
</dbReference>
<keyword evidence="4" id="KW-1185">Reference proteome</keyword>
<evidence type="ECO:0000313" key="4">
    <source>
        <dbReference type="Proteomes" id="UP000887540"/>
    </source>
</evidence>
<dbReference type="AlphaFoldDB" id="A0A914BV25"/>
<dbReference type="Proteomes" id="UP000887540">
    <property type="component" value="Unplaced"/>
</dbReference>
<evidence type="ECO:0000256" key="1">
    <source>
        <dbReference type="SAM" id="Phobius"/>
    </source>
</evidence>
<dbReference type="PROSITE" id="PS51034">
    <property type="entry name" value="ZP_2"/>
    <property type="match status" value="1"/>
</dbReference>
<dbReference type="WBParaSite" id="ACRNAN_Path_1058.g4050.t1">
    <property type="protein sequence ID" value="ACRNAN_Path_1058.g4050.t1"/>
    <property type="gene ID" value="ACRNAN_Path_1058.g4050"/>
</dbReference>
<evidence type="ECO:0000259" key="3">
    <source>
        <dbReference type="PROSITE" id="PS51034"/>
    </source>
</evidence>
<evidence type="ECO:0000313" key="5">
    <source>
        <dbReference type="WBParaSite" id="ACRNAN_Path_1058.g4050.t1"/>
    </source>
</evidence>
<dbReference type="SMART" id="SM00241">
    <property type="entry name" value="ZP"/>
    <property type="match status" value="1"/>
</dbReference>
<dbReference type="Gene3D" id="2.60.40.4100">
    <property type="entry name" value="Zona pellucida, ZP-C domain"/>
    <property type="match status" value="1"/>
</dbReference>
<keyword evidence="1" id="KW-0812">Transmembrane</keyword>
<feature type="transmembrane region" description="Helical" evidence="1">
    <location>
        <begin position="355"/>
        <end position="377"/>
    </location>
</feature>
<dbReference type="PANTHER" id="PTHR46560">
    <property type="entry name" value="CYPHER, ISOFORM B"/>
    <property type="match status" value="1"/>
</dbReference>
<feature type="chain" id="PRO_5037747480" evidence="2">
    <location>
        <begin position="19"/>
        <end position="384"/>
    </location>
</feature>
<feature type="signal peptide" evidence="2">
    <location>
        <begin position="1"/>
        <end position="18"/>
    </location>
</feature>
<protein>
    <submittedName>
        <fullName evidence="5">ZP domain-containing protein</fullName>
    </submittedName>
</protein>
<organism evidence="4 5">
    <name type="scientific">Acrobeloides nanus</name>
    <dbReference type="NCBI Taxonomy" id="290746"/>
    <lineage>
        <taxon>Eukaryota</taxon>
        <taxon>Metazoa</taxon>
        <taxon>Ecdysozoa</taxon>
        <taxon>Nematoda</taxon>
        <taxon>Chromadorea</taxon>
        <taxon>Rhabditida</taxon>
        <taxon>Tylenchina</taxon>
        <taxon>Cephalobomorpha</taxon>
        <taxon>Cephaloboidea</taxon>
        <taxon>Cephalobidae</taxon>
        <taxon>Acrobeloides</taxon>
    </lineage>
</organism>
<evidence type="ECO:0000256" key="2">
    <source>
        <dbReference type="SAM" id="SignalP"/>
    </source>
</evidence>
<feature type="domain" description="ZP" evidence="3">
    <location>
        <begin position="27"/>
        <end position="296"/>
    </location>
</feature>
<keyword evidence="2" id="KW-0732">Signal</keyword>
<accession>A0A914BV25</accession>
<keyword evidence="1" id="KW-0472">Membrane</keyword>
<name>A0A914BV25_9BILA</name>
<reference evidence="5" key="1">
    <citation type="submission" date="2022-11" db="UniProtKB">
        <authorList>
            <consortium name="WormBaseParasite"/>
        </authorList>
    </citation>
    <scope>IDENTIFICATION</scope>
</reference>